<organism evidence="8">
    <name type="scientific">Bionectria ochroleuca</name>
    <name type="common">Gliocladium roseum</name>
    <dbReference type="NCBI Taxonomy" id="29856"/>
    <lineage>
        <taxon>Eukaryota</taxon>
        <taxon>Fungi</taxon>
        <taxon>Dikarya</taxon>
        <taxon>Ascomycota</taxon>
        <taxon>Pezizomycotina</taxon>
        <taxon>Sordariomycetes</taxon>
        <taxon>Hypocreomycetidae</taxon>
        <taxon>Hypocreales</taxon>
        <taxon>Bionectriaceae</taxon>
        <taxon>Clonostachys</taxon>
    </lineage>
</organism>
<dbReference type="FunFam" id="1.20.1250.20:FF:000034">
    <property type="entry name" value="MFS general substrate transporter"/>
    <property type="match status" value="1"/>
</dbReference>
<keyword evidence="3 6" id="KW-0812">Transmembrane</keyword>
<dbReference type="AlphaFoldDB" id="A0A0B7KKB1"/>
<feature type="domain" description="Major facilitator superfamily (MFS) profile" evidence="7">
    <location>
        <begin position="50"/>
        <end position="379"/>
    </location>
</feature>
<evidence type="ECO:0000256" key="4">
    <source>
        <dbReference type="ARBA" id="ARBA00022989"/>
    </source>
</evidence>
<evidence type="ECO:0000256" key="6">
    <source>
        <dbReference type="SAM" id="Phobius"/>
    </source>
</evidence>
<dbReference type="PANTHER" id="PTHR43791">
    <property type="entry name" value="PERMEASE-RELATED"/>
    <property type="match status" value="1"/>
</dbReference>
<protein>
    <recommendedName>
        <fullName evidence="7">Major facilitator superfamily (MFS) profile domain-containing protein</fullName>
    </recommendedName>
</protein>
<dbReference type="EMBL" id="CDPU01000114">
    <property type="protein sequence ID" value="CEO57614.1"/>
    <property type="molecule type" value="Genomic_DNA"/>
</dbReference>
<sequence>MGDFRSEKPSEGDAQSDEVAGATASVPFQDVQCPPHTTERRLLVKIDLHVVPFLCIMYLLAFLDRVNISNANVFGLSTELGLKKTEFNAALVIFFVPYVLFEIPSNLLLKKLRPNVWLSINMFGFGLVTLLQGLVTNYSGLLAARFFLGVFETGMFPGAFYLIGMWYKRNEAQRRYSFFFNSTTLAGAFGGLLAAAIGKMDGLRGYKGWRWIFIIKGGVTVVVAVFLYFLCHLSPEEKEYVTTRLRIDQGQSSSGRDRKVTWKDVGNVFKDYNPIQTQLHSVPPWAVAFVFSMAIAIGFGNIGGIIASFSFTDAAKPRYIPGYSICIAFTILSMLSVVAYAAACVLQNRRKSRAAGAGGLTEEEKEDLGDMAPGYRYLL</sequence>
<evidence type="ECO:0000256" key="2">
    <source>
        <dbReference type="ARBA" id="ARBA00022448"/>
    </source>
</evidence>
<keyword evidence="5 6" id="KW-0472">Membrane</keyword>
<evidence type="ECO:0000256" key="1">
    <source>
        <dbReference type="ARBA" id="ARBA00004141"/>
    </source>
</evidence>
<feature type="transmembrane region" description="Helical" evidence="6">
    <location>
        <begin position="285"/>
        <end position="310"/>
    </location>
</feature>
<keyword evidence="4 6" id="KW-1133">Transmembrane helix</keyword>
<keyword evidence="2" id="KW-0813">Transport</keyword>
<evidence type="ECO:0000259" key="7">
    <source>
        <dbReference type="PROSITE" id="PS50850"/>
    </source>
</evidence>
<dbReference type="PROSITE" id="PS50850">
    <property type="entry name" value="MFS"/>
    <property type="match status" value="1"/>
</dbReference>
<dbReference type="GO" id="GO:0005886">
    <property type="term" value="C:plasma membrane"/>
    <property type="evidence" value="ECO:0007669"/>
    <property type="project" value="TreeGrafter"/>
</dbReference>
<gene>
    <name evidence="8" type="ORF">BN869_000013672_1</name>
</gene>
<dbReference type="InterPro" id="IPR020846">
    <property type="entry name" value="MFS_dom"/>
</dbReference>
<dbReference type="InterPro" id="IPR036259">
    <property type="entry name" value="MFS_trans_sf"/>
</dbReference>
<proteinExistence type="predicted"/>
<dbReference type="Pfam" id="PF07690">
    <property type="entry name" value="MFS_1"/>
    <property type="match status" value="1"/>
</dbReference>
<dbReference type="InterPro" id="IPR011701">
    <property type="entry name" value="MFS"/>
</dbReference>
<feature type="transmembrane region" description="Helical" evidence="6">
    <location>
        <begin position="322"/>
        <end position="346"/>
    </location>
</feature>
<name>A0A0B7KKB1_BIOOC</name>
<feature type="transmembrane region" description="Helical" evidence="6">
    <location>
        <begin position="141"/>
        <end position="164"/>
    </location>
</feature>
<dbReference type="PANTHER" id="PTHR43791:SF46">
    <property type="entry name" value="MAJOR FACILITATOR SUPERFAMILY (MFS) PROFILE DOMAIN-CONTAINING PROTEIN-RELATED"/>
    <property type="match status" value="1"/>
</dbReference>
<feature type="transmembrane region" description="Helical" evidence="6">
    <location>
        <begin position="176"/>
        <end position="197"/>
    </location>
</feature>
<feature type="transmembrane region" description="Helical" evidence="6">
    <location>
        <begin position="88"/>
        <end position="109"/>
    </location>
</feature>
<dbReference type="SUPFAM" id="SSF103473">
    <property type="entry name" value="MFS general substrate transporter"/>
    <property type="match status" value="1"/>
</dbReference>
<dbReference type="Gene3D" id="1.20.1250.20">
    <property type="entry name" value="MFS general substrate transporter like domains"/>
    <property type="match status" value="1"/>
</dbReference>
<reference evidence="8" key="1">
    <citation type="submission" date="2015-01" db="EMBL/GenBank/DDBJ databases">
        <authorList>
            <person name="Durling Mikael"/>
        </authorList>
    </citation>
    <scope>NUCLEOTIDE SEQUENCE</scope>
</reference>
<accession>A0A0B7KKB1</accession>
<feature type="transmembrane region" description="Helical" evidence="6">
    <location>
        <begin position="209"/>
        <end position="230"/>
    </location>
</feature>
<comment type="subcellular location">
    <subcellularLocation>
        <location evidence="1">Membrane</location>
        <topology evidence="1">Multi-pass membrane protein</topology>
    </subcellularLocation>
</comment>
<feature type="transmembrane region" description="Helical" evidence="6">
    <location>
        <begin position="50"/>
        <end position="68"/>
    </location>
</feature>
<feature type="transmembrane region" description="Helical" evidence="6">
    <location>
        <begin position="116"/>
        <end position="135"/>
    </location>
</feature>
<evidence type="ECO:0000313" key="8">
    <source>
        <dbReference type="EMBL" id="CEO57614.1"/>
    </source>
</evidence>
<evidence type="ECO:0000256" key="5">
    <source>
        <dbReference type="ARBA" id="ARBA00023136"/>
    </source>
</evidence>
<evidence type="ECO:0000256" key="3">
    <source>
        <dbReference type="ARBA" id="ARBA00022692"/>
    </source>
</evidence>
<dbReference type="GO" id="GO:0022857">
    <property type="term" value="F:transmembrane transporter activity"/>
    <property type="evidence" value="ECO:0007669"/>
    <property type="project" value="InterPro"/>
</dbReference>